<sequence>MSSKKMDTETYNEDSLPQYTPMPYSLAQIRAAIPSELFVRSTTKAFAYLARDLLLAATFWHAATFIDPVCKSTKIVDLVGGWGAEVIRWAFWCVYWWFQGLTFTGIWVIGHESWSGVALQLRNSEFPNDPGDDQLLGSNFKRTIFLFHAFSENSFFWFSSSPFVLESSIFHVPTLTKVGGDVQFIAVAKWLRCGHGAFSQHKLVNDVVGFVTHTPLWTPYFSWRISHHRHHTAHASMERDEVYVPWTRKELGIPNEPSKGEHPPVYTSDDEEEHHHHHDHSHEKGGINYEEYLGDTPIYTLFMLIRQQVLAFPTYLFYNVSGQRHYPKWTNHFDPSSILFTPSQRPLVILSNIGMLTMGIWSGPHQNSTEQEKW</sequence>
<dbReference type="Proteomes" id="UP000559256">
    <property type="component" value="Unassembled WGS sequence"/>
</dbReference>
<reference evidence="2 3" key="1">
    <citation type="journal article" date="2020" name="ISME J.">
        <title>Uncovering the hidden diversity of litter-decomposition mechanisms in mushroom-forming fungi.</title>
        <authorList>
            <person name="Floudas D."/>
            <person name="Bentzer J."/>
            <person name="Ahren D."/>
            <person name="Johansson T."/>
            <person name="Persson P."/>
            <person name="Tunlid A."/>
        </authorList>
    </citation>
    <scope>NUCLEOTIDE SEQUENCE [LARGE SCALE GENOMIC DNA]</scope>
    <source>
        <strain evidence="2 3">CBS 291.85</strain>
    </source>
</reference>
<evidence type="ECO:0008006" key="4">
    <source>
        <dbReference type="Google" id="ProtNLM"/>
    </source>
</evidence>
<dbReference type="GO" id="GO:0016491">
    <property type="term" value="F:oxidoreductase activity"/>
    <property type="evidence" value="ECO:0007669"/>
    <property type="project" value="InterPro"/>
</dbReference>
<dbReference type="AlphaFoldDB" id="A0A8H5D402"/>
<evidence type="ECO:0000313" key="2">
    <source>
        <dbReference type="EMBL" id="KAF5352283.1"/>
    </source>
</evidence>
<feature type="region of interest" description="Disordered" evidence="1">
    <location>
        <begin position="253"/>
        <end position="287"/>
    </location>
</feature>
<protein>
    <recommendedName>
        <fullName evidence="4">Fatty acid desaturase domain-containing protein</fullName>
    </recommendedName>
</protein>
<dbReference type="PANTHER" id="PTHR32100">
    <property type="entry name" value="OMEGA-6 FATTY ACID DESATURASE, CHLOROPLASTIC"/>
    <property type="match status" value="1"/>
</dbReference>
<proteinExistence type="predicted"/>
<evidence type="ECO:0000256" key="1">
    <source>
        <dbReference type="SAM" id="MobiDB-lite"/>
    </source>
</evidence>
<dbReference type="OrthoDB" id="1461976at2759"/>
<organism evidence="2 3">
    <name type="scientific">Tetrapyrgos nigripes</name>
    <dbReference type="NCBI Taxonomy" id="182062"/>
    <lineage>
        <taxon>Eukaryota</taxon>
        <taxon>Fungi</taxon>
        <taxon>Dikarya</taxon>
        <taxon>Basidiomycota</taxon>
        <taxon>Agaricomycotina</taxon>
        <taxon>Agaricomycetes</taxon>
        <taxon>Agaricomycetidae</taxon>
        <taxon>Agaricales</taxon>
        <taxon>Marasmiineae</taxon>
        <taxon>Marasmiaceae</taxon>
        <taxon>Tetrapyrgos</taxon>
    </lineage>
</organism>
<dbReference type="EMBL" id="JAACJM010000066">
    <property type="protein sequence ID" value="KAF5352283.1"/>
    <property type="molecule type" value="Genomic_DNA"/>
</dbReference>
<accession>A0A8H5D402</accession>
<keyword evidence="3" id="KW-1185">Reference proteome</keyword>
<evidence type="ECO:0000313" key="3">
    <source>
        <dbReference type="Proteomes" id="UP000559256"/>
    </source>
</evidence>
<gene>
    <name evidence="2" type="ORF">D9758_011974</name>
</gene>
<dbReference type="InterPro" id="IPR012171">
    <property type="entry name" value="Fatty_acid_desaturase"/>
</dbReference>
<name>A0A8H5D402_9AGAR</name>
<comment type="caution">
    <text evidence="2">The sequence shown here is derived from an EMBL/GenBank/DDBJ whole genome shotgun (WGS) entry which is preliminary data.</text>
</comment>